<keyword evidence="2" id="KW-1185">Reference proteome</keyword>
<evidence type="ECO:0000313" key="2">
    <source>
        <dbReference type="Proteomes" id="UP000032749"/>
    </source>
</evidence>
<accession>R4YR49</accession>
<sequence length="133" mass="14534">MAEPVTVGVDCSRNVASGLAMPDLVLVGTDVVDIEIFDKSQEPLSKSYSAEAGGAVLELSLELYAEYLTIIRAFNEPGQDVNLKTYVICNSEEELSSDELHIRVVDNGVLMLETEPGVDGIPDDLWILYDKQN</sequence>
<name>R4YR49_OLEAN</name>
<dbReference type="KEGG" id="oai:OLEAN_C33660"/>
<evidence type="ECO:0000313" key="1">
    <source>
        <dbReference type="EMBL" id="CCK77542.1"/>
    </source>
</evidence>
<dbReference type="EMBL" id="FO203512">
    <property type="protein sequence ID" value="CCK77542.1"/>
    <property type="molecule type" value="Genomic_DNA"/>
</dbReference>
<gene>
    <name evidence="1" type="ORF">OLEAN_C33660</name>
</gene>
<protein>
    <submittedName>
        <fullName evidence="1">Uncharacterized protein</fullName>
    </submittedName>
</protein>
<reference evidence="1 2" key="1">
    <citation type="journal article" date="2013" name="Nat. Commun.">
        <title>Genome sequence and functional genomic analysis of the oil-degrading bacterium Oleispira antarctica.</title>
        <authorList>
            <person name="Kube M."/>
            <person name="Chernikova T.N."/>
            <person name="Al-Ramahi Y."/>
            <person name="Beloqui A."/>
            <person name="Lopez-Cortez N."/>
            <person name="Guazzaroni M.E."/>
            <person name="Heipieper H.J."/>
            <person name="Klages S."/>
            <person name="Kotsyurbenko O.R."/>
            <person name="Langer I."/>
            <person name="Nechitaylo T.Y."/>
            <person name="Lunsdorf H."/>
            <person name="Fernandez M."/>
            <person name="Juarez S."/>
            <person name="Ciordia S."/>
            <person name="Singer A."/>
            <person name="Kagan O."/>
            <person name="Egorova O."/>
            <person name="Petit P.A."/>
            <person name="Stogios P."/>
            <person name="Kim Y."/>
            <person name="Tchigvintsev A."/>
            <person name="Flick R."/>
            <person name="Denaro R."/>
            <person name="Genovese M."/>
            <person name="Albar J.P."/>
            <person name="Reva O.N."/>
            <person name="Martinez-Gomariz M."/>
            <person name="Tran H."/>
            <person name="Ferrer M."/>
            <person name="Savchenko A."/>
            <person name="Yakunin A.F."/>
            <person name="Yakimov M.M."/>
            <person name="Golyshina O.V."/>
            <person name="Reinhardt R."/>
            <person name="Golyshin P.N."/>
        </authorList>
    </citation>
    <scope>NUCLEOTIDE SEQUENCE [LARGE SCALE GENOMIC DNA]</scope>
</reference>
<dbReference type="OrthoDB" id="5702805at2"/>
<dbReference type="Proteomes" id="UP000032749">
    <property type="component" value="Chromosome"/>
</dbReference>
<organism evidence="1 2">
    <name type="scientific">Oleispira antarctica RB-8</name>
    <dbReference type="NCBI Taxonomy" id="698738"/>
    <lineage>
        <taxon>Bacteria</taxon>
        <taxon>Pseudomonadati</taxon>
        <taxon>Pseudomonadota</taxon>
        <taxon>Gammaproteobacteria</taxon>
        <taxon>Oceanospirillales</taxon>
        <taxon>Oceanospirillaceae</taxon>
        <taxon>Oleispira</taxon>
    </lineage>
</organism>
<dbReference type="AlphaFoldDB" id="R4YR49"/>
<proteinExistence type="predicted"/>
<dbReference type="HOGENOM" id="CLU_1904610_0_0_6"/>